<evidence type="ECO:0000256" key="6">
    <source>
        <dbReference type="ARBA" id="ARBA00023268"/>
    </source>
</evidence>
<keyword evidence="1 7" id="KW-0808">Transferase</keyword>
<comment type="catalytic activity">
    <reaction evidence="7">
        <text>[protein-PII]-L-tyrosine + UTP = [protein-PII]-uridylyl-L-tyrosine + diphosphate</text>
        <dbReference type="Rhea" id="RHEA:13673"/>
        <dbReference type="Rhea" id="RHEA-COMP:12147"/>
        <dbReference type="Rhea" id="RHEA-COMP:12148"/>
        <dbReference type="ChEBI" id="CHEBI:33019"/>
        <dbReference type="ChEBI" id="CHEBI:46398"/>
        <dbReference type="ChEBI" id="CHEBI:46858"/>
        <dbReference type="ChEBI" id="CHEBI:90602"/>
        <dbReference type="EC" id="2.7.7.59"/>
    </reaction>
</comment>
<dbReference type="InterPro" id="IPR006674">
    <property type="entry name" value="HD_domain"/>
</dbReference>
<evidence type="ECO:0000256" key="7">
    <source>
        <dbReference type="HAMAP-Rule" id="MF_00277"/>
    </source>
</evidence>
<dbReference type="PROSITE" id="PS51671">
    <property type="entry name" value="ACT"/>
    <property type="match status" value="2"/>
</dbReference>
<dbReference type="InterPro" id="IPR002912">
    <property type="entry name" value="ACT_dom"/>
</dbReference>
<comment type="domain">
    <text evidence="7">Has four distinct domains: an N-terminal nucleotidyltransferase (NT) domain responsible for UTase activity, a central HD domain that encodes UR activity, and two C-terminal ACT domains that seem to have a role in glutamine sensing.</text>
</comment>
<dbReference type="PROSITE" id="PS51831">
    <property type="entry name" value="HD"/>
    <property type="match status" value="1"/>
</dbReference>
<organism evidence="10 11">
    <name type="scientific">Modestobacter versicolor</name>
    <dbReference type="NCBI Taxonomy" id="429133"/>
    <lineage>
        <taxon>Bacteria</taxon>
        <taxon>Bacillati</taxon>
        <taxon>Actinomycetota</taxon>
        <taxon>Actinomycetes</taxon>
        <taxon>Geodermatophilales</taxon>
        <taxon>Geodermatophilaceae</taxon>
        <taxon>Modestobacter</taxon>
    </lineage>
</organism>
<dbReference type="Pfam" id="PF08335">
    <property type="entry name" value="GlnD_UR_UTase"/>
    <property type="match status" value="1"/>
</dbReference>
<evidence type="ECO:0000256" key="5">
    <source>
        <dbReference type="ARBA" id="ARBA00022842"/>
    </source>
</evidence>
<dbReference type="Gene3D" id="3.30.460.10">
    <property type="entry name" value="Beta Polymerase, domain 2"/>
    <property type="match status" value="1"/>
</dbReference>
<dbReference type="GO" id="GO:0006808">
    <property type="term" value="P:regulation of nitrogen utilization"/>
    <property type="evidence" value="ECO:0007669"/>
    <property type="project" value="UniProtKB-UniRule"/>
</dbReference>
<dbReference type="SUPFAM" id="SSF55021">
    <property type="entry name" value="ACT-like"/>
    <property type="match status" value="2"/>
</dbReference>
<dbReference type="GO" id="GO:0008081">
    <property type="term" value="F:phosphoric diester hydrolase activity"/>
    <property type="evidence" value="ECO:0007669"/>
    <property type="project" value="UniProtKB-UniRule"/>
</dbReference>
<dbReference type="EC" id="3.1.4.-" evidence="7"/>
<evidence type="ECO:0000259" key="9">
    <source>
        <dbReference type="PROSITE" id="PS51831"/>
    </source>
</evidence>
<feature type="region of interest" description="Uridylyltransferase" evidence="7">
    <location>
        <begin position="1"/>
        <end position="300"/>
    </location>
</feature>
<dbReference type="Pfam" id="PF01966">
    <property type="entry name" value="HD"/>
    <property type="match status" value="1"/>
</dbReference>
<protein>
    <recommendedName>
        <fullName evidence="7">Bifunctional uridylyltransferase/uridylyl-removing enzyme</fullName>
        <shortName evidence="7">UTase/UR</shortName>
    </recommendedName>
    <alternativeName>
        <fullName evidence="7">Bifunctional [protein-PII] modification enzyme</fullName>
    </alternativeName>
    <alternativeName>
        <fullName evidence="7">Bifunctional nitrogen sensor protein</fullName>
    </alternativeName>
    <domain>
        <recommendedName>
            <fullName evidence="7">[Protein-PII] uridylyltransferase</fullName>
            <shortName evidence="7">PII uridylyltransferase</shortName>
            <shortName evidence="7">UTase</shortName>
            <ecNumber evidence="7">2.7.7.59</ecNumber>
        </recommendedName>
    </domain>
    <domain>
        <recommendedName>
            <fullName evidence="7">[Protein-PII]-UMP uridylyl-removing enzyme</fullName>
            <shortName evidence="7">UR</shortName>
            <ecNumber evidence="7">3.1.4.-</ecNumber>
        </recommendedName>
    </domain>
</protein>
<reference evidence="10 11" key="1">
    <citation type="submission" date="2020-08" db="EMBL/GenBank/DDBJ databases">
        <title>Sequencing the genomes of 1000 actinobacteria strains.</title>
        <authorList>
            <person name="Klenk H.-P."/>
        </authorList>
    </citation>
    <scope>NUCLEOTIDE SEQUENCE [LARGE SCALE GENOMIC DNA]</scope>
    <source>
        <strain evidence="10 11">DSM 16678</strain>
    </source>
</reference>
<dbReference type="InterPro" id="IPR045865">
    <property type="entry name" value="ACT-like_dom_sf"/>
</dbReference>
<feature type="domain" description="ACT" evidence="8">
    <location>
        <begin position="708"/>
        <end position="783"/>
    </location>
</feature>
<dbReference type="PANTHER" id="PTHR47320">
    <property type="entry name" value="BIFUNCTIONAL URIDYLYLTRANSFERASE/URIDYLYL-REMOVING ENZYME"/>
    <property type="match status" value="1"/>
</dbReference>
<evidence type="ECO:0000256" key="2">
    <source>
        <dbReference type="ARBA" id="ARBA00022695"/>
    </source>
</evidence>
<comment type="caution">
    <text evidence="7">Lacks conserved residue(s) required for the propagation of feature annotation.</text>
</comment>
<dbReference type="PANTHER" id="PTHR47320:SF1">
    <property type="entry name" value="BIFUNCTIONAL URIDYLYLTRANSFERASE_URIDYLYL-REMOVING ENZYME"/>
    <property type="match status" value="1"/>
</dbReference>
<comment type="similarity">
    <text evidence="7">Belongs to the GlnD family.</text>
</comment>
<sequence length="783" mass="83690">MPVLDLDALTAATRPERVRLVDEWLTGLLAEALAGTPRPSRRRGGPPAEPAGTGLALVAVGSLGRRELPPHGDLDLVLVHDGRPEIAALADALWYPIWDAGLRLDHSVRTVGEAVSVAGDDVKAGLGLLDARHVAGDPEVTAGLRTATLGSWRQHAGRLLPQLRDLRRGRSRQIGELGFLLEPDLKEAYGGLREGQVLRALAAAQLADAPPADAGEAYAFLLDVRDELRRSSGRATDALVRQEQRPVAAALGLADDDALLRQVSLAGRRLAFVADETWRRVDASLVRRPRARYRRVRREPLAEGLVRQGDEVVLARDARPAADPGLVLRGAAAAARADLLLSPYTLKVLAVHAPPLPEPWPPEVRWSFLRLLASGRSAVSVLEQLDQEGLLSRMLPEWDRVRSLPQRHPWHRFTVDRHLVEAAAAASELTRDVDRPDLLLVGALLHDIGKGWPGDHTEVGVVVVGEMAARMGFSQPDVDTLVAMVRHHLLLPDVATRRDLDDPLTVDRVVEAIGGDGALLQLLHGLAQADGAATSTSAWSPWKAHLVAALVARVAARLGSAPLPEPVLEPTAPQVSTTAPAIPGRTEPVTVGVEDVLDGQQITIGAPDRPGLFSLCAGVLALNQLDVRAARVSVADGHGTLVFAVRPRFGRAPVPEILADGVRAALEGTLPLAERLRQREHDYSQDRAPGRPPRISWFDAEATGVTGLVEVRASDRAGLLHRLTAALADAGLDVSSATVETLGADAVDAFYVSDPAGTPIDPAQRERAERALVAAARGDTADR</sequence>
<dbReference type="Pfam" id="PF01842">
    <property type="entry name" value="ACT"/>
    <property type="match status" value="1"/>
</dbReference>
<dbReference type="NCBIfam" id="NF002895">
    <property type="entry name" value="PRK03381.1"/>
    <property type="match status" value="1"/>
</dbReference>
<dbReference type="InterPro" id="IPR003607">
    <property type="entry name" value="HD/PDEase_dom"/>
</dbReference>
<evidence type="ECO:0000256" key="1">
    <source>
        <dbReference type="ARBA" id="ARBA00022679"/>
    </source>
</evidence>
<comment type="function">
    <text evidence="7">Modifies, by uridylylation and deuridylylation, the PII regulatory proteins (GlnB and homologs), in response to the nitrogen status of the cell that GlnD senses through the glutamine level. Under low glutamine levels, catalyzes the conversion of the PII proteins and UTP to PII-UMP and PPi, while under higher glutamine levels, GlnD hydrolyzes PII-UMP to PII and UMP (deuridylylation). Thus, controls uridylylation state and activity of the PII proteins, and plays an important role in the regulation of nitrogen metabolism.</text>
</comment>
<keyword evidence="3" id="KW-0677">Repeat</keyword>
<dbReference type="PIRSF" id="PIRSF006288">
    <property type="entry name" value="PII_uridyltransf"/>
    <property type="match status" value="1"/>
</dbReference>
<keyword evidence="5 7" id="KW-0460">Magnesium</keyword>
<gene>
    <name evidence="7" type="primary">glnD</name>
    <name evidence="10" type="ORF">FHX36_004212</name>
</gene>
<evidence type="ECO:0000259" key="8">
    <source>
        <dbReference type="PROSITE" id="PS51671"/>
    </source>
</evidence>
<comment type="cofactor">
    <cofactor evidence="7">
        <name>Mg(2+)</name>
        <dbReference type="ChEBI" id="CHEBI:18420"/>
    </cofactor>
</comment>
<evidence type="ECO:0000256" key="3">
    <source>
        <dbReference type="ARBA" id="ARBA00022737"/>
    </source>
</evidence>
<dbReference type="GO" id="GO:0008773">
    <property type="term" value="F:[protein-PII] uridylyltransferase activity"/>
    <property type="evidence" value="ECO:0007669"/>
    <property type="project" value="UniProtKB-UniRule"/>
</dbReference>
<name>A0A839YF52_9ACTN</name>
<comment type="catalytic activity">
    <reaction evidence="7">
        <text>[protein-PII]-uridylyl-L-tyrosine + H2O = [protein-PII]-L-tyrosine + UMP + H(+)</text>
        <dbReference type="Rhea" id="RHEA:48600"/>
        <dbReference type="Rhea" id="RHEA-COMP:12147"/>
        <dbReference type="Rhea" id="RHEA-COMP:12148"/>
        <dbReference type="ChEBI" id="CHEBI:15377"/>
        <dbReference type="ChEBI" id="CHEBI:15378"/>
        <dbReference type="ChEBI" id="CHEBI:46858"/>
        <dbReference type="ChEBI" id="CHEBI:57865"/>
        <dbReference type="ChEBI" id="CHEBI:90602"/>
    </reaction>
</comment>
<evidence type="ECO:0000313" key="11">
    <source>
        <dbReference type="Proteomes" id="UP000580718"/>
    </source>
</evidence>
<keyword evidence="6 7" id="KW-0511">Multifunctional enzyme</keyword>
<feature type="domain" description="ACT" evidence="8">
    <location>
        <begin position="601"/>
        <end position="681"/>
    </location>
</feature>
<evidence type="ECO:0000256" key="4">
    <source>
        <dbReference type="ARBA" id="ARBA00022801"/>
    </source>
</evidence>
<evidence type="ECO:0000313" key="10">
    <source>
        <dbReference type="EMBL" id="MBB3678423.1"/>
    </source>
</evidence>
<dbReference type="Gene3D" id="1.10.3090.10">
    <property type="entry name" value="cca-adding enzyme, domain 2"/>
    <property type="match status" value="1"/>
</dbReference>
<dbReference type="CDD" id="cd05401">
    <property type="entry name" value="NT_GlnE_GlnD_like"/>
    <property type="match status" value="1"/>
</dbReference>
<dbReference type="InterPro" id="IPR043519">
    <property type="entry name" value="NT_sf"/>
</dbReference>
<dbReference type="EC" id="2.7.7.59" evidence="7"/>
<dbReference type="InterPro" id="IPR013546">
    <property type="entry name" value="PII_UdlTrfase/GS_AdlTrfase"/>
</dbReference>
<dbReference type="InterPro" id="IPR010043">
    <property type="entry name" value="UTase/UR"/>
</dbReference>
<accession>A0A839YF52</accession>
<keyword evidence="4 7" id="KW-0378">Hydrolase</keyword>
<dbReference type="AlphaFoldDB" id="A0A839YF52"/>
<keyword evidence="2 7" id="KW-0548">Nucleotidyltransferase</keyword>
<dbReference type="SUPFAM" id="SSF81301">
    <property type="entry name" value="Nucleotidyltransferase"/>
    <property type="match status" value="1"/>
</dbReference>
<dbReference type="CDD" id="cd04899">
    <property type="entry name" value="ACT_ACR-UUR-like_2"/>
    <property type="match status" value="1"/>
</dbReference>
<feature type="domain" description="HD" evidence="9">
    <location>
        <begin position="415"/>
        <end position="539"/>
    </location>
</feature>
<dbReference type="SMART" id="SM00471">
    <property type="entry name" value="HDc"/>
    <property type="match status" value="1"/>
</dbReference>
<comment type="caution">
    <text evidence="10">The sequence shown here is derived from an EMBL/GenBank/DDBJ whole genome shotgun (WGS) entry which is preliminary data.</text>
</comment>
<dbReference type="CDD" id="cd00077">
    <property type="entry name" value="HDc"/>
    <property type="match status" value="1"/>
</dbReference>
<dbReference type="EMBL" id="JACIBU010000002">
    <property type="protein sequence ID" value="MBB3678423.1"/>
    <property type="molecule type" value="Genomic_DNA"/>
</dbReference>
<proteinExistence type="inferred from homology"/>
<dbReference type="SUPFAM" id="SSF109604">
    <property type="entry name" value="HD-domain/PDEase-like"/>
    <property type="match status" value="1"/>
</dbReference>
<dbReference type="Proteomes" id="UP000580718">
    <property type="component" value="Unassembled WGS sequence"/>
</dbReference>
<dbReference type="HAMAP" id="MF_00277">
    <property type="entry name" value="PII_uridylyl_transf"/>
    <property type="match status" value="1"/>
</dbReference>
<dbReference type="RefSeq" id="WP_343056693.1">
    <property type="nucleotide sequence ID" value="NZ_JACIBU010000002.1"/>
</dbReference>
<comment type="activity regulation">
    <text evidence="7">Uridylyltransferase (UTase) activity is inhibited by glutamine, while glutamine activates uridylyl-removing (UR) activity.</text>
</comment>